<comment type="cofactor">
    <cofactor evidence="1">
        <name>FAD</name>
        <dbReference type="ChEBI" id="CHEBI:57692"/>
    </cofactor>
</comment>
<proteinExistence type="predicted"/>
<comment type="caution">
    <text evidence="7">The sequence shown here is derived from an EMBL/GenBank/DDBJ whole genome shotgun (WGS) entry which is preliminary data.</text>
</comment>
<dbReference type="InterPro" id="IPR036188">
    <property type="entry name" value="FAD/NAD-bd_sf"/>
</dbReference>
<dbReference type="PANTHER" id="PTHR42887:SF2">
    <property type="entry name" value="OS12G0638800 PROTEIN"/>
    <property type="match status" value="1"/>
</dbReference>
<dbReference type="PRINTS" id="PR00368">
    <property type="entry name" value="FADPNR"/>
</dbReference>
<evidence type="ECO:0000256" key="1">
    <source>
        <dbReference type="ARBA" id="ARBA00001974"/>
    </source>
</evidence>
<dbReference type="InterPro" id="IPR004792">
    <property type="entry name" value="BaiN-like"/>
</dbReference>
<dbReference type="PANTHER" id="PTHR42887">
    <property type="entry name" value="OS12G0638800 PROTEIN"/>
    <property type="match status" value="1"/>
</dbReference>
<feature type="domain" description="RsdA/BaiN/AoA(So)-like Rossmann fold-like" evidence="5">
    <location>
        <begin position="5"/>
        <end position="407"/>
    </location>
</feature>
<evidence type="ECO:0000313" key="7">
    <source>
        <dbReference type="EMBL" id="MBC5727306.1"/>
    </source>
</evidence>
<dbReference type="InterPro" id="IPR023166">
    <property type="entry name" value="BaiN-like_dom_sf"/>
</dbReference>
<sequence>MESKKVVVVGAGAAGLMAASAAAMYGASVTLIEKNKRVGRKIMITGKGRCNVCNNCDVETFIRNVPTNGKFLYSAINKLTPKDTVAFFEGLGLSLKTERGNRVFPQSDKAVDVVDTLYNYVKNCGCKIVEDTAEELLLENGEAVGVKCKNKTYYADSVIICCGGKSYPLTGSTGDGYTLAKQAGHTIVPLKPSLVPLESKNLDCKSMQGLALKNVGLKIVDTQSGKTVYDDFGEMLFTHFGMSGPMVLSASSHIRDISDGRYNAVIDIKPALSYEQLEKRLQRDFDENHNKDVSNSFTKLLPKKLVVPVLKRWGIPFDKKCNSVTKEERRTLCELLKAFTVEISGFRPIEEAIITSGGVKTTEINPKTMESRLVKGLYFAGEVIDCDAYTGGFNLQIAWSTGNLAGESAAY</sequence>
<dbReference type="Gene3D" id="2.40.30.10">
    <property type="entry name" value="Translation factors"/>
    <property type="match status" value="1"/>
</dbReference>
<name>A0ABR7HIH8_9FIRM</name>
<feature type="domain" description="RsdA/BaiN/AoA(So)-like insert" evidence="6">
    <location>
        <begin position="191"/>
        <end position="354"/>
    </location>
</feature>
<dbReference type="PRINTS" id="PR00411">
    <property type="entry name" value="PNDRDTASEI"/>
</dbReference>
<dbReference type="Gene3D" id="3.50.50.60">
    <property type="entry name" value="FAD/NAD(P)-binding domain"/>
    <property type="match status" value="1"/>
</dbReference>
<dbReference type="EMBL" id="JACOPS010000001">
    <property type="protein sequence ID" value="MBC5727306.1"/>
    <property type="molecule type" value="Genomic_DNA"/>
</dbReference>
<dbReference type="SUPFAM" id="SSF160996">
    <property type="entry name" value="HI0933 insert domain-like"/>
    <property type="match status" value="1"/>
</dbReference>
<dbReference type="Pfam" id="PF22780">
    <property type="entry name" value="HI0933_like_1st"/>
    <property type="match status" value="1"/>
</dbReference>
<protein>
    <submittedName>
        <fullName evidence="7">NAD(P)/FAD-dependent oxidoreductase</fullName>
    </submittedName>
</protein>
<dbReference type="InterPro" id="IPR055178">
    <property type="entry name" value="RsdA/BaiN/AoA(So)-like_dom"/>
</dbReference>
<keyword evidence="2" id="KW-0285">Flavoprotein</keyword>
<dbReference type="Pfam" id="PF03486">
    <property type="entry name" value="HI0933_like"/>
    <property type="match status" value="1"/>
</dbReference>
<dbReference type="NCBIfam" id="TIGR00275">
    <property type="entry name" value="aminoacetone oxidase family FAD-binding enzyme"/>
    <property type="match status" value="1"/>
</dbReference>
<evidence type="ECO:0000313" key="8">
    <source>
        <dbReference type="Proteomes" id="UP000636755"/>
    </source>
</evidence>
<evidence type="ECO:0000259" key="5">
    <source>
        <dbReference type="Pfam" id="PF03486"/>
    </source>
</evidence>
<feature type="signal peptide" evidence="4">
    <location>
        <begin position="1"/>
        <end position="21"/>
    </location>
</feature>
<feature type="chain" id="PRO_5046343984" evidence="4">
    <location>
        <begin position="22"/>
        <end position="411"/>
    </location>
</feature>
<reference evidence="7 8" key="1">
    <citation type="submission" date="2020-08" db="EMBL/GenBank/DDBJ databases">
        <title>Genome public.</title>
        <authorList>
            <person name="Liu C."/>
            <person name="Sun Q."/>
        </authorList>
    </citation>
    <scope>NUCLEOTIDE SEQUENCE [LARGE SCALE GENOMIC DNA]</scope>
    <source>
        <strain evidence="7 8">NSJ-71</strain>
    </source>
</reference>
<evidence type="ECO:0000256" key="2">
    <source>
        <dbReference type="ARBA" id="ARBA00022630"/>
    </source>
</evidence>
<evidence type="ECO:0000256" key="3">
    <source>
        <dbReference type="ARBA" id="ARBA00022827"/>
    </source>
</evidence>
<accession>A0ABR7HIH8</accession>
<organism evidence="7 8">
    <name type="scientific">Ruminococcus intestinalis</name>
    <dbReference type="NCBI Taxonomy" id="2763066"/>
    <lineage>
        <taxon>Bacteria</taxon>
        <taxon>Bacillati</taxon>
        <taxon>Bacillota</taxon>
        <taxon>Clostridia</taxon>
        <taxon>Eubacteriales</taxon>
        <taxon>Oscillospiraceae</taxon>
        <taxon>Ruminococcus</taxon>
    </lineage>
</organism>
<evidence type="ECO:0000256" key="4">
    <source>
        <dbReference type="SAM" id="SignalP"/>
    </source>
</evidence>
<keyword evidence="3" id="KW-0274">FAD</keyword>
<dbReference type="Gene3D" id="1.10.8.260">
    <property type="entry name" value="HI0933 insert domain-like"/>
    <property type="match status" value="1"/>
</dbReference>
<gene>
    <name evidence="7" type="ORF">H8R91_01925</name>
</gene>
<dbReference type="SUPFAM" id="SSF51905">
    <property type="entry name" value="FAD/NAD(P)-binding domain"/>
    <property type="match status" value="1"/>
</dbReference>
<dbReference type="InterPro" id="IPR057661">
    <property type="entry name" value="RsdA/BaiN/AoA(So)_Rossmann"/>
</dbReference>
<keyword evidence="8" id="KW-1185">Reference proteome</keyword>
<dbReference type="Proteomes" id="UP000636755">
    <property type="component" value="Unassembled WGS sequence"/>
</dbReference>
<evidence type="ECO:0000259" key="6">
    <source>
        <dbReference type="Pfam" id="PF22780"/>
    </source>
</evidence>
<keyword evidence="4" id="KW-0732">Signal</keyword>